<dbReference type="RefSeq" id="WP_136464370.1">
    <property type="nucleotide sequence ID" value="NZ_SRKY01000005.1"/>
</dbReference>
<keyword evidence="1" id="KW-0472">Membrane</keyword>
<keyword evidence="1" id="KW-0812">Transmembrane</keyword>
<keyword evidence="3" id="KW-1185">Reference proteome</keyword>
<gene>
    <name evidence="2" type="ORF">E4Z66_17630</name>
</gene>
<evidence type="ECO:0000313" key="2">
    <source>
        <dbReference type="EMBL" id="THH34783.1"/>
    </source>
</evidence>
<comment type="caution">
    <text evidence="2">The sequence shown here is derived from an EMBL/GenBank/DDBJ whole genome shotgun (WGS) entry which is preliminary data.</text>
</comment>
<keyword evidence="1" id="KW-1133">Transmembrane helix</keyword>
<protein>
    <submittedName>
        <fullName evidence="2">Uncharacterized protein</fullName>
    </submittedName>
</protein>
<dbReference type="Proteomes" id="UP000306602">
    <property type="component" value="Unassembled WGS sequence"/>
</dbReference>
<dbReference type="EMBL" id="SRKY01000005">
    <property type="protein sequence ID" value="THH34783.1"/>
    <property type="molecule type" value="Genomic_DNA"/>
</dbReference>
<proteinExistence type="predicted"/>
<accession>A0A4V3XJX6</accession>
<feature type="transmembrane region" description="Helical" evidence="1">
    <location>
        <begin position="6"/>
        <end position="26"/>
    </location>
</feature>
<feature type="transmembrane region" description="Helical" evidence="1">
    <location>
        <begin position="38"/>
        <end position="57"/>
    </location>
</feature>
<evidence type="ECO:0000256" key="1">
    <source>
        <dbReference type="SAM" id="Phobius"/>
    </source>
</evidence>
<dbReference type="AlphaFoldDB" id="A0A4V3XJX6"/>
<name>A0A4V3XJX6_9RHOB</name>
<dbReference type="OrthoDB" id="7872565at2"/>
<evidence type="ECO:0000313" key="3">
    <source>
        <dbReference type="Proteomes" id="UP000306602"/>
    </source>
</evidence>
<reference evidence="2 3" key="1">
    <citation type="submission" date="2019-04" db="EMBL/GenBank/DDBJ databases">
        <title>Shimia ponticola sp. nov., isolated from seawater.</title>
        <authorList>
            <person name="Kim Y.-O."/>
            <person name="Yoon J.-H."/>
        </authorList>
    </citation>
    <scope>NUCLEOTIDE SEQUENCE [LARGE SCALE GENOMIC DNA]</scope>
    <source>
        <strain evidence="2 3">MYP11</strain>
    </source>
</reference>
<organism evidence="2 3">
    <name type="scientific">Aliishimia ponticola</name>
    <dbReference type="NCBI Taxonomy" id="2499833"/>
    <lineage>
        <taxon>Bacteria</taxon>
        <taxon>Pseudomonadati</taxon>
        <taxon>Pseudomonadota</taxon>
        <taxon>Alphaproteobacteria</taxon>
        <taxon>Rhodobacterales</taxon>
        <taxon>Paracoccaceae</taxon>
        <taxon>Aliishimia</taxon>
    </lineage>
</organism>
<sequence length="61" mass="6735">MTGVTLTPTLATILFVIACLCGYKYRRVWKAEGPRWQLWLWGVLAAAGLLILGFVPLDLTG</sequence>